<dbReference type="RefSeq" id="WP_311830388.1">
    <property type="nucleotide sequence ID" value="NZ_JARQAJ010000008.1"/>
</dbReference>
<evidence type="ECO:0000259" key="1">
    <source>
        <dbReference type="PROSITE" id="PS50206"/>
    </source>
</evidence>
<dbReference type="Proteomes" id="UP001181046">
    <property type="component" value="Unassembled WGS sequence"/>
</dbReference>
<dbReference type="InterPro" id="IPR036873">
    <property type="entry name" value="Rhodanese-like_dom_sf"/>
</dbReference>
<dbReference type="InterPro" id="IPR050229">
    <property type="entry name" value="GlpE_sulfurtransferase"/>
</dbReference>
<sequence>MFNLFQKIPSISTKELAEKLNDPITLLDVRNPEEYRKGHIAKAINRPFNKITDYQGKEKELYVICTAGVNSKKAAKILKEKGYDVINVRGGMNQWHGPVKGGK</sequence>
<reference evidence="2" key="1">
    <citation type="submission" date="2023-03" db="EMBL/GenBank/DDBJ databases">
        <authorList>
            <person name="Shen W."/>
            <person name="Cai J."/>
        </authorList>
    </citation>
    <scope>NUCLEOTIDE SEQUENCE</scope>
    <source>
        <strain evidence="2">P66-3</strain>
    </source>
</reference>
<dbReference type="Gene3D" id="3.40.250.10">
    <property type="entry name" value="Rhodanese-like domain"/>
    <property type="match status" value="1"/>
</dbReference>
<evidence type="ECO:0000313" key="2">
    <source>
        <dbReference type="EMBL" id="MDT2760423.1"/>
    </source>
</evidence>
<organism evidence="2 3">
    <name type="scientific">Enterococcus xiangfangensis</name>
    <dbReference type="NCBI Taxonomy" id="1296537"/>
    <lineage>
        <taxon>Bacteria</taxon>
        <taxon>Bacillati</taxon>
        <taxon>Bacillota</taxon>
        <taxon>Bacilli</taxon>
        <taxon>Lactobacillales</taxon>
        <taxon>Enterococcaceae</taxon>
        <taxon>Enterococcus</taxon>
    </lineage>
</organism>
<dbReference type="InterPro" id="IPR001763">
    <property type="entry name" value="Rhodanese-like_dom"/>
</dbReference>
<comment type="caution">
    <text evidence="2">The sequence shown here is derived from an EMBL/GenBank/DDBJ whole genome shotgun (WGS) entry which is preliminary data.</text>
</comment>
<evidence type="ECO:0000313" key="3">
    <source>
        <dbReference type="Proteomes" id="UP001181046"/>
    </source>
</evidence>
<gene>
    <name evidence="2" type="ORF">P7H27_11685</name>
</gene>
<dbReference type="EMBL" id="JARQAJ010000008">
    <property type="protein sequence ID" value="MDT2760423.1"/>
    <property type="molecule type" value="Genomic_DNA"/>
</dbReference>
<dbReference type="PROSITE" id="PS50206">
    <property type="entry name" value="RHODANESE_3"/>
    <property type="match status" value="1"/>
</dbReference>
<dbReference type="PANTHER" id="PTHR43031">
    <property type="entry name" value="FAD-DEPENDENT OXIDOREDUCTASE"/>
    <property type="match status" value="1"/>
</dbReference>
<dbReference type="CDD" id="cd00158">
    <property type="entry name" value="RHOD"/>
    <property type="match status" value="1"/>
</dbReference>
<dbReference type="SUPFAM" id="SSF52821">
    <property type="entry name" value="Rhodanese/Cell cycle control phosphatase"/>
    <property type="match status" value="1"/>
</dbReference>
<feature type="domain" description="Rhodanese" evidence="1">
    <location>
        <begin position="20"/>
        <end position="101"/>
    </location>
</feature>
<protein>
    <submittedName>
        <fullName evidence="2">Rhodanese-like domain-containing protein</fullName>
    </submittedName>
</protein>
<keyword evidence="3" id="KW-1185">Reference proteome</keyword>
<dbReference type="SMART" id="SM00450">
    <property type="entry name" value="RHOD"/>
    <property type="match status" value="1"/>
</dbReference>
<dbReference type="PANTHER" id="PTHR43031:SF17">
    <property type="entry name" value="SULFURTRANSFERASE YTWF-RELATED"/>
    <property type="match status" value="1"/>
</dbReference>
<accession>A0ABU3FCL8</accession>
<dbReference type="Pfam" id="PF00581">
    <property type="entry name" value="Rhodanese"/>
    <property type="match status" value="1"/>
</dbReference>
<name>A0ABU3FCL8_9ENTE</name>
<proteinExistence type="predicted"/>